<name>A0A0J9S3C4_PLAVI</name>
<evidence type="ECO:0000313" key="2">
    <source>
        <dbReference type="Proteomes" id="UP000053562"/>
    </source>
</evidence>
<protein>
    <recommendedName>
        <fullName evidence="3">PIR Superfamily Protein</fullName>
    </recommendedName>
</protein>
<gene>
    <name evidence="1" type="ORF">PVIIG_06269</name>
</gene>
<dbReference type="OrthoDB" id="387347at2759"/>
<dbReference type="EMBL" id="KQ234656">
    <property type="protein sequence ID" value="KMZ76642.1"/>
    <property type="molecule type" value="Genomic_DNA"/>
</dbReference>
<proteinExistence type="predicted"/>
<dbReference type="InterPro" id="IPR008780">
    <property type="entry name" value="Plasmodium_Vir"/>
</dbReference>
<accession>A0A0J9S3C4</accession>
<dbReference type="AlphaFoldDB" id="A0A0J9S3C4"/>
<organism evidence="1 2">
    <name type="scientific">Plasmodium vivax India VII</name>
    <dbReference type="NCBI Taxonomy" id="1077284"/>
    <lineage>
        <taxon>Eukaryota</taxon>
        <taxon>Sar</taxon>
        <taxon>Alveolata</taxon>
        <taxon>Apicomplexa</taxon>
        <taxon>Aconoidasida</taxon>
        <taxon>Haemosporida</taxon>
        <taxon>Plasmodiidae</taxon>
        <taxon>Plasmodium</taxon>
        <taxon>Plasmodium (Plasmodium)</taxon>
    </lineage>
</organism>
<sequence length="261" mass="31755">MARDNEIYNLKNFLNGNNELILSNLNRFYQSYFDYDCDNKTFSNYYCSRDTNLVTLPPRLWELYRKFERNLTLMWDDKKEVYDDWETDKKKLCFYLKYWIYDRLISEQITDDHFSKFFKLWNDRKITKCSNCDCEFKIKSFSEVKQLKKTYDYSLFLREYKKTSKINKQISNKNYCKYISEAKVVYSFFEQNCKKNSKEYCKEFKEYLLPYINDEVSGTYEDIEGDEDTEEEEGTEKGEDLSGFLCNTDIKYDPDPEGIYI</sequence>
<reference evidence="1 2" key="1">
    <citation type="submission" date="2011-08" db="EMBL/GenBank/DDBJ databases">
        <title>The Genome Sequence of Plasmodium vivax India VII.</title>
        <authorList>
            <consortium name="The Broad Institute Genome Sequencing Platform"/>
            <consortium name="The Broad Institute Genome Sequencing Center for Infectious Disease"/>
            <person name="Neafsey D."/>
            <person name="Carlton J."/>
            <person name="Barnwell J."/>
            <person name="Collins W."/>
            <person name="Escalante A."/>
            <person name="Mullikin J."/>
            <person name="Saul A."/>
            <person name="Guigo R."/>
            <person name="Camara F."/>
            <person name="Young S.K."/>
            <person name="Zeng Q."/>
            <person name="Gargeya S."/>
            <person name="Fitzgerald M."/>
            <person name="Haas B."/>
            <person name="Abouelleil A."/>
            <person name="Alvarado L."/>
            <person name="Arachchi H.M."/>
            <person name="Berlin A."/>
            <person name="Brown A."/>
            <person name="Chapman S.B."/>
            <person name="Chen Z."/>
            <person name="Dunbar C."/>
            <person name="Freedman E."/>
            <person name="Gearin G."/>
            <person name="Gellesch M."/>
            <person name="Goldberg J."/>
            <person name="Griggs A."/>
            <person name="Gujja S."/>
            <person name="Heiman D."/>
            <person name="Howarth C."/>
            <person name="Larson L."/>
            <person name="Lui A."/>
            <person name="MacDonald P.J.P."/>
            <person name="Montmayeur A."/>
            <person name="Murphy C."/>
            <person name="Neiman D."/>
            <person name="Pearson M."/>
            <person name="Priest M."/>
            <person name="Roberts A."/>
            <person name="Saif S."/>
            <person name="Shea T."/>
            <person name="Shenoy N."/>
            <person name="Sisk P."/>
            <person name="Stolte C."/>
            <person name="Sykes S."/>
            <person name="Wortman J."/>
            <person name="Nusbaum C."/>
            <person name="Birren B."/>
        </authorList>
    </citation>
    <scope>NUCLEOTIDE SEQUENCE [LARGE SCALE GENOMIC DNA]</scope>
    <source>
        <strain evidence="1 2">India VII</strain>
    </source>
</reference>
<dbReference type="Proteomes" id="UP000053562">
    <property type="component" value="Unassembled WGS sequence"/>
</dbReference>
<evidence type="ECO:0008006" key="3">
    <source>
        <dbReference type="Google" id="ProtNLM"/>
    </source>
</evidence>
<evidence type="ECO:0000313" key="1">
    <source>
        <dbReference type="EMBL" id="KMZ76642.1"/>
    </source>
</evidence>
<dbReference type="Pfam" id="PF05795">
    <property type="entry name" value="Plasmodium_Vir"/>
    <property type="match status" value="1"/>
</dbReference>